<dbReference type="Pfam" id="PF02652">
    <property type="entry name" value="Lactate_perm"/>
    <property type="match status" value="1"/>
</dbReference>
<feature type="transmembrane region" description="Helical" evidence="8">
    <location>
        <begin position="306"/>
        <end position="325"/>
    </location>
</feature>
<evidence type="ECO:0000256" key="3">
    <source>
        <dbReference type="ARBA" id="ARBA00022448"/>
    </source>
</evidence>
<sequence length="558" mass="60484">MLQQWQQIYDPMGNIWLSSLIALIPIIFFFLALAVFRMKGSVAGTITVILALLVSLFSYQMPVVMAFASMIYGFFYGLWPIAWIIIGAVFLYKISVKTGQFDIIRSSILSITEDQRLQMLFVGFAFGTFLEGAAGFGAPVAITAALLVGLGFKPLYAAGLCLIVNTAPVAFGAMGIPIIVAGQVSGVDTHEISQMVGRQLPFMVPIVLFWIMAIMDGWRGVKETWPAVIVGGGSFALAQYLTSNFVGPELPDITAAIASLISLTILLKFWQPKHIFRFADQDANVDEAAAQQLAAQKQQKYSIAQIAKAWSPFAILTAMVTIWSIKPFKDLFAKDGALHDLVISIKVPYLHQLIQKMPPVVPEIKDYDAIYKFDWISATGTAIFIAAIITIIFLKMKPKAALITFGETINELKVPIYSIGMVLAFAFIANYSGMSATLALALAHTGQAFTFFSPFLGWIGVFLTGSDTSANALFSALQATTAQQIGVPEVLLVAANTSGGVTGKMISPQSIAIACAAVGLVGKESDLFRFTVKHSISFTVMIGIIITLQAYVFPWMIP</sequence>
<dbReference type="GO" id="GO:0015129">
    <property type="term" value="F:lactate transmembrane transporter activity"/>
    <property type="evidence" value="ECO:0007669"/>
    <property type="project" value="UniProtKB-UniRule"/>
</dbReference>
<keyword evidence="8" id="KW-0997">Cell inner membrane</keyword>
<feature type="transmembrane region" description="Helical" evidence="8">
    <location>
        <begin position="119"/>
        <end position="148"/>
    </location>
</feature>
<dbReference type="NCBIfam" id="TIGR00795">
    <property type="entry name" value="lctP"/>
    <property type="match status" value="1"/>
</dbReference>
<evidence type="ECO:0000313" key="9">
    <source>
        <dbReference type="EMBL" id="XBU14846.1"/>
    </source>
</evidence>
<feature type="transmembrane region" description="Helical" evidence="8">
    <location>
        <begin position="225"/>
        <end position="241"/>
    </location>
</feature>
<dbReference type="GO" id="GO:0005886">
    <property type="term" value="C:plasma membrane"/>
    <property type="evidence" value="ECO:0007669"/>
    <property type="project" value="UniProtKB-SubCell"/>
</dbReference>
<feature type="transmembrane region" description="Helical" evidence="8">
    <location>
        <begin position="375"/>
        <end position="394"/>
    </location>
</feature>
<protein>
    <recommendedName>
        <fullName evidence="8">L-lactate permease</fullName>
    </recommendedName>
</protein>
<accession>A0AAU7SV10</accession>
<keyword evidence="4" id="KW-1003">Cell membrane</keyword>
<keyword evidence="7 8" id="KW-0472">Membrane</keyword>
<evidence type="ECO:0000256" key="1">
    <source>
        <dbReference type="ARBA" id="ARBA00004651"/>
    </source>
</evidence>
<evidence type="ECO:0000256" key="7">
    <source>
        <dbReference type="ARBA" id="ARBA00023136"/>
    </source>
</evidence>
<dbReference type="AlphaFoldDB" id="A0AAU7SV10"/>
<comment type="function">
    <text evidence="8">Uptake of L-lactate across the membrane. Can also transport D-lactate and glycolate.</text>
</comment>
<feature type="transmembrane region" description="Helical" evidence="8">
    <location>
        <begin position="155"/>
        <end position="180"/>
    </location>
</feature>
<feature type="transmembrane region" description="Helical" evidence="8">
    <location>
        <begin position="71"/>
        <end position="92"/>
    </location>
</feature>
<dbReference type="InterPro" id="IPR003804">
    <property type="entry name" value="Lactate_perm"/>
</dbReference>
<reference evidence="9" key="1">
    <citation type="submission" date="2024-06" db="EMBL/GenBank/DDBJ databases">
        <authorList>
            <person name="Song Z."/>
        </authorList>
    </citation>
    <scope>NUCLEOTIDE SEQUENCE</scope>
    <source>
        <strain evidence="9">A1-4-2</strain>
    </source>
</reference>
<dbReference type="GO" id="GO:0015295">
    <property type="term" value="F:solute:proton symporter activity"/>
    <property type="evidence" value="ECO:0007669"/>
    <property type="project" value="TreeGrafter"/>
</dbReference>
<evidence type="ECO:0000256" key="5">
    <source>
        <dbReference type="ARBA" id="ARBA00022692"/>
    </source>
</evidence>
<feature type="transmembrane region" description="Helical" evidence="8">
    <location>
        <begin position="200"/>
        <end position="218"/>
    </location>
</feature>
<dbReference type="PANTHER" id="PTHR30003:SF0">
    <property type="entry name" value="GLYCOLATE PERMEASE GLCA-RELATED"/>
    <property type="match status" value="1"/>
</dbReference>
<evidence type="ECO:0000256" key="8">
    <source>
        <dbReference type="RuleBase" id="RU365092"/>
    </source>
</evidence>
<dbReference type="EMBL" id="CP157981">
    <property type="protein sequence ID" value="XBU14846.1"/>
    <property type="molecule type" value="Genomic_DNA"/>
</dbReference>
<dbReference type="RefSeq" id="WP_349927151.1">
    <property type="nucleotide sequence ID" value="NZ_CP157981.1"/>
</dbReference>
<feature type="transmembrane region" description="Helical" evidence="8">
    <location>
        <begin position="42"/>
        <end position="59"/>
    </location>
</feature>
<feature type="transmembrane region" description="Helical" evidence="8">
    <location>
        <begin position="12"/>
        <end position="36"/>
    </location>
</feature>
<dbReference type="PANTHER" id="PTHR30003">
    <property type="entry name" value="L-LACTATE PERMEASE"/>
    <property type="match status" value="1"/>
</dbReference>
<gene>
    <name evidence="9" type="primary">lldP</name>
    <name evidence="9" type="ORF">ABJ384_10265</name>
</gene>
<evidence type="ECO:0000256" key="2">
    <source>
        <dbReference type="ARBA" id="ARBA00010100"/>
    </source>
</evidence>
<comment type="subcellular location">
    <subcellularLocation>
        <location evidence="8">Cell inner membrane</location>
        <topology evidence="8">Multi-pass membrane protein</topology>
    </subcellularLocation>
    <subcellularLocation>
        <location evidence="1">Cell membrane</location>
        <topology evidence="1">Multi-pass membrane protein</topology>
    </subcellularLocation>
</comment>
<keyword evidence="5 8" id="KW-0812">Transmembrane</keyword>
<proteinExistence type="inferred from homology"/>
<evidence type="ECO:0000256" key="4">
    <source>
        <dbReference type="ARBA" id="ARBA00022475"/>
    </source>
</evidence>
<comment type="similarity">
    <text evidence="2 8">Belongs to the lactate permease family.</text>
</comment>
<keyword evidence="3 8" id="KW-0813">Transport</keyword>
<evidence type="ECO:0000256" key="6">
    <source>
        <dbReference type="ARBA" id="ARBA00022989"/>
    </source>
</evidence>
<feature type="transmembrane region" description="Helical" evidence="8">
    <location>
        <begin position="253"/>
        <end position="270"/>
    </location>
</feature>
<dbReference type="NCBIfam" id="NF007740">
    <property type="entry name" value="PRK10420.1"/>
    <property type="match status" value="1"/>
</dbReference>
<organism evidence="9">
    <name type="scientific">Acinetobacter sp. A1-4-2</name>
    <dbReference type="NCBI Taxonomy" id="3156489"/>
    <lineage>
        <taxon>Bacteria</taxon>
        <taxon>Pseudomonadati</taxon>
        <taxon>Pseudomonadota</taxon>
        <taxon>Gammaproteobacteria</taxon>
        <taxon>Moraxellales</taxon>
        <taxon>Moraxellaceae</taxon>
        <taxon>Acinetobacter</taxon>
    </lineage>
</organism>
<feature type="transmembrane region" description="Helical" evidence="8">
    <location>
        <begin position="414"/>
        <end position="432"/>
    </location>
</feature>
<feature type="transmembrane region" description="Helical" evidence="8">
    <location>
        <begin position="438"/>
        <end position="463"/>
    </location>
</feature>
<name>A0AAU7SV10_9GAMM</name>
<keyword evidence="6 8" id="KW-1133">Transmembrane helix</keyword>
<feature type="transmembrane region" description="Helical" evidence="8">
    <location>
        <begin position="536"/>
        <end position="557"/>
    </location>
</feature>